<reference evidence="2 3" key="1">
    <citation type="submission" date="2016-10" db="EMBL/GenBank/DDBJ databases">
        <authorList>
            <person name="de Groot N.N."/>
        </authorList>
    </citation>
    <scope>NUCLEOTIDE SEQUENCE [LARGE SCALE GENOMIC DNA]</scope>
    <source>
        <strain evidence="2 3">DSM 6059</strain>
    </source>
</reference>
<feature type="domain" description="Enoyl reductase (ER)" evidence="1">
    <location>
        <begin position="10"/>
        <end position="307"/>
    </location>
</feature>
<name>A0A1I1M477_9GAMM</name>
<dbReference type="OrthoDB" id="9780520at2"/>
<dbReference type="Gene3D" id="3.40.50.720">
    <property type="entry name" value="NAD(P)-binding Rossmann-like Domain"/>
    <property type="match status" value="1"/>
</dbReference>
<proteinExistence type="predicted"/>
<dbReference type="InterPro" id="IPR050700">
    <property type="entry name" value="YIM1/Zinc_Alcohol_DH_Fams"/>
</dbReference>
<evidence type="ECO:0000313" key="2">
    <source>
        <dbReference type="EMBL" id="SFC80025.1"/>
    </source>
</evidence>
<keyword evidence="3" id="KW-1185">Reference proteome</keyword>
<dbReference type="InterPro" id="IPR013154">
    <property type="entry name" value="ADH-like_N"/>
</dbReference>
<dbReference type="InterPro" id="IPR020843">
    <property type="entry name" value="ER"/>
</dbReference>
<sequence length="315" mass="34130">MKAAYIKQYGAVDNLVVGQLSKPSISETQVLIKVVAAGVNPVDFHIRNGMLQDTGTHKLPLVIGWDASGIIEEIGSQVTDLSIGDEVYVYTPLTEQGTQAEYVAVNANIVAHKPNALTYIQSAAVPLAALTALQALTDEGQVKAGNKVLIHNGAGGVGSFAIQIAKHLGAYVIATGSEAKKDFIMQLGADEFIDYKQDNFEQKVSNVDLVFAAVGGNNIVERSLDIIKENGRLISVLDEISVEKYENKNIHFNRMLVNPSREGLRKLTDLIENKEIKITIDSVFSLDEAKQAMVRSESARATGKIVIEVIDENLL</sequence>
<dbReference type="InterPro" id="IPR011032">
    <property type="entry name" value="GroES-like_sf"/>
</dbReference>
<gene>
    <name evidence="2" type="ORF">SAMN02745724_02591</name>
</gene>
<dbReference type="Pfam" id="PF13602">
    <property type="entry name" value="ADH_zinc_N_2"/>
    <property type="match status" value="1"/>
</dbReference>
<dbReference type="AlphaFoldDB" id="A0A1I1M477"/>
<dbReference type="SUPFAM" id="SSF51735">
    <property type="entry name" value="NAD(P)-binding Rossmann-fold domains"/>
    <property type="match status" value="1"/>
</dbReference>
<dbReference type="Pfam" id="PF08240">
    <property type="entry name" value="ADH_N"/>
    <property type="match status" value="1"/>
</dbReference>
<evidence type="ECO:0000313" key="3">
    <source>
        <dbReference type="Proteomes" id="UP000198862"/>
    </source>
</evidence>
<dbReference type="EMBL" id="FOLO01000018">
    <property type="protein sequence ID" value="SFC80025.1"/>
    <property type="molecule type" value="Genomic_DNA"/>
</dbReference>
<dbReference type="PANTHER" id="PTHR11695:SF294">
    <property type="entry name" value="RETICULON-4-INTERACTING PROTEIN 1, MITOCHONDRIAL"/>
    <property type="match status" value="1"/>
</dbReference>
<dbReference type="STRING" id="1123010.SAMN02745724_02591"/>
<evidence type="ECO:0000259" key="1">
    <source>
        <dbReference type="SMART" id="SM00829"/>
    </source>
</evidence>
<dbReference type="Gene3D" id="3.90.180.10">
    <property type="entry name" value="Medium-chain alcohol dehydrogenases, catalytic domain"/>
    <property type="match status" value="1"/>
</dbReference>
<dbReference type="PANTHER" id="PTHR11695">
    <property type="entry name" value="ALCOHOL DEHYDROGENASE RELATED"/>
    <property type="match status" value="1"/>
</dbReference>
<dbReference type="CDD" id="cd05289">
    <property type="entry name" value="MDR_like_2"/>
    <property type="match status" value="1"/>
</dbReference>
<dbReference type="Proteomes" id="UP000198862">
    <property type="component" value="Unassembled WGS sequence"/>
</dbReference>
<protein>
    <submittedName>
        <fullName evidence="2">NADPH:quinone reductase</fullName>
    </submittedName>
</protein>
<accession>A0A1I1M477</accession>
<dbReference type="InterPro" id="IPR036291">
    <property type="entry name" value="NAD(P)-bd_dom_sf"/>
</dbReference>
<organism evidence="2 3">
    <name type="scientific">Pseudoalteromonas denitrificans DSM 6059</name>
    <dbReference type="NCBI Taxonomy" id="1123010"/>
    <lineage>
        <taxon>Bacteria</taxon>
        <taxon>Pseudomonadati</taxon>
        <taxon>Pseudomonadota</taxon>
        <taxon>Gammaproteobacteria</taxon>
        <taxon>Alteromonadales</taxon>
        <taxon>Pseudoalteromonadaceae</taxon>
        <taxon>Pseudoalteromonas</taxon>
    </lineage>
</organism>
<dbReference type="RefSeq" id="WP_091984443.1">
    <property type="nucleotide sequence ID" value="NZ_FOLO01000018.1"/>
</dbReference>
<dbReference type="SUPFAM" id="SSF50129">
    <property type="entry name" value="GroES-like"/>
    <property type="match status" value="1"/>
</dbReference>
<dbReference type="GO" id="GO:0016491">
    <property type="term" value="F:oxidoreductase activity"/>
    <property type="evidence" value="ECO:0007669"/>
    <property type="project" value="InterPro"/>
</dbReference>
<dbReference type="SMART" id="SM00829">
    <property type="entry name" value="PKS_ER"/>
    <property type="match status" value="1"/>
</dbReference>